<organism evidence="2">
    <name type="scientific">Arundo donax</name>
    <name type="common">Giant reed</name>
    <name type="synonym">Donax arundinaceus</name>
    <dbReference type="NCBI Taxonomy" id="35708"/>
    <lineage>
        <taxon>Eukaryota</taxon>
        <taxon>Viridiplantae</taxon>
        <taxon>Streptophyta</taxon>
        <taxon>Embryophyta</taxon>
        <taxon>Tracheophyta</taxon>
        <taxon>Spermatophyta</taxon>
        <taxon>Magnoliopsida</taxon>
        <taxon>Liliopsida</taxon>
        <taxon>Poales</taxon>
        <taxon>Poaceae</taxon>
        <taxon>PACMAD clade</taxon>
        <taxon>Arundinoideae</taxon>
        <taxon>Arundineae</taxon>
        <taxon>Arundo</taxon>
    </lineage>
</organism>
<protein>
    <submittedName>
        <fullName evidence="2">Uncharacterized protein</fullName>
    </submittedName>
</protein>
<accession>A0A0A9EV12</accession>
<reference evidence="2" key="2">
    <citation type="journal article" date="2015" name="Data Brief">
        <title>Shoot transcriptome of the giant reed, Arundo donax.</title>
        <authorList>
            <person name="Barrero R.A."/>
            <person name="Guerrero F.D."/>
            <person name="Moolhuijzen P."/>
            <person name="Goolsby J.A."/>
            <person name="Tidwell J."/>
            <person name="Bellgard S.E."/>
            <person name="Bellgard M.I."/>
        </authorList>
    </citation>
    <scope>NUCLEOTIDE SEQUENCE</scope>
    <source>
        <tissue evidence="2">Shoot tissue taken approximately 20 cm above the soil surface</tissue>
    </source>
</reference>
<sequence>MMREVDARAGEAEAEREGEAERFHQRIGAYGQSETLVIM</sequence>
<proteinExistence type="predicted"/>
<dbReference type="AlphaFoldDB" id="A0A0A9EV12"/>
<evidence type="ECO:0000256" key="1">
    <source>
        <dbReference type="SAM" id="MobiDB-lite"/>
    </source>
</evidence>
<reference evidence="2" key="1">
    <citation type="submission" date="2014-09" db="EMBL/GenBank/DDBJ databases">
        <authorList>
            <person name="Magalhaes I.L.F."/>
            <person name="Oliveira U."/>
            <person name="Santos F.R."/>
            <person name="Vidigal T.H.D.A."/>
            <person name="Brescovit A.D."/>
            <person name="Santos A.J."/>
        </authorList>
    </citation>
    <scope>NUCLEOTIDE SEQUENCE</scope>
    <source>
        <tissue evidence="2">Shoot tissue taken approximately 20 cm above the soil surface</tissue>
    </source>
</reference>
<feature type="region of interest" description="Disordered" evidence="1">
    <location>
        <begin position="1"/>
        <end position="24"/>
    </location>
</feature>
<evidence type="ECO:0000313" key="2">
    <source>
        <dbReference type="EMBL" id="JAE04560.1"/>
    </source>
</evidence>
<name>A0A0A9EV12_ARUDO</name>
<dbReference type="EMBL" id="GBRH01193336">
    <property type="protein sequence ID" value="JAE04560.1"/>
    <property type="molecule type" value="Transcribed_RNA"/>
</dbReference>